<proteinExistence type="predicted"/>
<reference evidence="2 3" key="1">
    <citation type="journal article" date="2018" name="PLoS Genet.">
        <title>Population sequencing reveals clonal diversity and ancestral inbreeding in the grapevine cultivar Chardonnay.</title>
        <authorList>
            <person name="Roach M.J."/>
            <person name="Johnson D.L."/>
            <person name="Bohlmann J."/>
            <person name="van Vuuren H.J."/>
            <person name="Jones S.J."/>
            <person name="Pretorius I.S."/>
            <person name="Schmidt S.A."/>
            <person name="Borneman A.R."/>
        </authorList>
    </citation>
    <scope>NUCLEOTIDE SEQUENCE [LARGE SCALE GENOMIC DNA]</scope>
    <source>
        <strain evidence="3">cv. Chardonnay</strain>
        <tissue evidence="2">Leaf</tissue>
    </source>
</reference>
<protein>
    <recommendedName>
        <fullName evidence="4">DUF4283 domain-containing protein</fullName>
    </recommendedName>
</protein>
<comment type="caution">
    <text evidence="2">The sequence shown here is derived from an EMBL/GenBank/DDBJ whole genome shotgun (WGS) entry which is preliminary data.</text>
</comment>
<evidence type="ECO:0008006" key="4">
    <source>
        <dbReference type="Google" id="ProtNLM"/>
    </source>
</evidence>
<evidence type="ECO:0000313" key="3">
    <source>
        <dbReference type="Proteomes" id="UP000288805"/>
    </source>
</evidence>
<feature type="region of interest" description="Disordered" evidence="1">
    <location>
        <begin position="373"/>
        <end position="395"/>
    </location>
</feature>
<dbReference type="Proteomes" id="UP000288805">
    <property type="component" value="Unassembled WGS sequence"/>
</dbReference>
<accession>A0A438CJA6</accession>
<sequence>MREKVERRIGENGKGSSFGVESKVFEVGAEERKGKPQCIKDRKEGKWEKGWKEKERNYSLVHDANSAGCFLRLGVVDLEKKRYNICISKGSREKGEWLAMAESLRKLDVCFDKKENKQEERASGRSYVEMVKRRRGFGEVGVANGKFLGVERKARVGKVREGTGSIGVRICGRSQMSPHLWEKVGGRDSDGIGVLESKKSGGSVWWILSHRPTDRENGGTTVGSDLVKTNGEDWPSSLEIEVEKATYYLSLWWEVLPSLKQNTVNCRGSTSQPSREVRGDVVARAGPRVEELANARLKEQFRSADGTGGLANGAGSEEIENRVQNGSMTRPSFDPSVARPSLPGLAVGLVGSKRTVGPLSQGPLVGELLKGVVADGDGPEIGSSCSKGKGGPPLR</sequence>
<name>A0A438CJA6_VITVI</name>
<gene>
    <name evidence="2" type="ORF">CK203_095517</name>
</gene>
<organism evidence="2 3">
    <name type="scientific">Vitis vinifera</name>
    <name type="common">Grape</name>
    <dbReference type="NCBI Taxonomy" id="29760"/>
    <lineage>
        <taxon>Eukaryota</taxon>
        <taxon>Viridiplantae</taxon>
        <taxon>Streptophyta</taxon>
        <taxon>Embryophyta</taxon>
        <taxon>Tracheophyta</taxon>
        <taxon>Spermatophyta</taxon>
        <taxon>Magnoliopsida</taxon>
        <taxon>eudicotyledons</taxon>
        <taxon>Gunneridae</taxon>
        <taxon>Pentapetalae</taxon>
        <taxon>rosids</taxon>
        <taxon>Vitales</taxon>
        <taxon>Vitaceae</taxon>
        <taxon>Viteae</taxon>
        <taxon>Vitis</taxon>
    </lineage>
</organism>
<dbReference type="EMBL" id="QGNW01002200">
    <property type="protein sequence ID" value="RVW23294.1"/>
    <property type="molecule type" value="Genomic_DNA"/>
</dbReference>
<evidence type="ECO:0000313" key="2">
    <source>
        <dbReference type="EMBL" id="RVW23294.1"/>
    </source>
</evidence>
<evidence type="ECO:0000256" key="1">
    <source>
        <dbReference type="SAM" id="MobiDB-lite"/>
    </source>
</evidence>
<dbReference type="AlphaFoldDB" id="A0A438CJA6"/>